<dbReference type="GO" id="GO:0030897">
    <property type="term" value="C:HOPS complex"/>
    <property type="evidence" value="ECO:0007669"/>
    <property type="project" value="TreeGrafter"/>
</dbReference>
<proteinExistence type="predicted"/>
<dbReference type="GO" id="GO:0030674">
    <property type="term" value="F:protein-macromolecule adaptor activity"/>
    <property type="evidence" value="ECO:0007669"/>
    <property type="project" value="TreeGrafter"/>
</dbReference>
<dbReference type="GO" id="GO:0007033">
    <property type="term" value="P:vacuole organization"/>
    <property type="evidence" value="ECO:0007669"/>
    <property type="project" value="TreeGrafter"/>
</dbReference>
<keyword evidence="8" id="KW-1185">Reference proteome</keyword>
<dbReference type="GO" id="GO:0008270">
    <property type="term" value="F:zinc ion binding"/>
    <property type="evidence" value="ECO:0007669"/>
    <property type="project" value="UniProtKB-KW"/>
</dbReference>
<comment type="caution">
    <text evidence="7">The sequence shown here is derived from an EMBL/GenBank/DDBJ whole genome shotgun (WGS) entry which is preliminary data.</text>
</comment>
<sequence>MEARRAKALDLLSRGWPPHIPLPLPHPTPSSSTTPLGGGGGSMHGGTGAAHTSVSSASAAAGAAGEAGAEGPAYDPDHALVLCRMYGFRRGLLFLYDRLRLPREALQVYMAAGDYDGLIAAVLKYGDVARGGDPVLWSEVLDYFVARHDSNPPLSDCSGHIMQVIDHVERSGVLPTLMVLQTLSRSRRLPLSLVRGFLARSLQRDTAAAARDREAVSKLASETTALREEVSRLRTKPRVFQNSRCSASGAPLELPVVHFLCGHSYNLRQLGDNERECPLCGPDQRRVLEIRRSLQAASLQPERFFSE</sequence>
<dbReference type="GO" id="GO:0048284">
    <property type="term" value="P:organelle fusion"/>
    <property type="evidence" value="ECO:0007669"/>
    <property type="project" value="TreeGrafter"/>
</dbReference>
<dbReference type="Pfam" id="PF23356">
    <property type="entry name" value="TPR_PEP5_VPS11"/>
    <property type="match status" value="1"/>
</dbReference>
<evidence type="ECO:0000313" key="7">
    <source>
        <dbReference type="EMBL" id="GFR48731.1"/>
    </source>
</evidence>
<comment type="subcellular location">
    <subcellularLocation>
        <location evidence="1">Endomembrane system</location>
        <topology evidence="1">Peripheral membrane protein</topology>
    </subcellularLocation>
</comment>
<keyword evidence="3" id="KW-0863">Zinc-finger</keyword>
<dbReference type="CDD" id="cd16688">
    <property type="entry name" value="RING-H2_Vps11"/>
    <property type="match status" value="1"/>
</dbReference>
<dbReference type="EMBL" id="BMAR01000025">
    <property type="protein sequence ID" value="GFR48731.1"/>
    <property type="molecule type" value="Genomic_DNA"/>
</dbReference>
<dbReference type="GO" id="GO:0007032">
    <property type="term" value="P:endosome organization"/>
    <property type="evidence" value="ECO:0007669"/>
    <property type="project" value="TreeGrafter"/>
</dbReference>
<dbReference type="PANTHER" id="PTHR23323">
    <property type="entry name" value="VACUOLAR PROTEIN SORTING-ASSOCIATED PROTEIN"/>
    <property type="match status" value="1"/>
</dbReference>
<keyword evidence="2" id="KW-0479">Metal-binding</keyword>
<evidence type="ECO:0000256" key="2">
    <source>
        <dbReference type="ARBA" id="ARBA00022723"/>
    </source>
</evidence>
<feature type="region of interest" description="Disordered" evidence="6">
    <location>
        <begin position="19"/>
        <end position="51"/>
    </location>
</feature>
<organism evidence="7 8">
    <name type="scientific">Astrephomene gubernaculifera</name>
    <dbReference type="NCBI Taxonomy" id="47775"/>
    <lineage>
        <taxon>Eukaryota</taxon>
        <taxon>Viridiplantae</taxon>
        <taxon>Chlorophyta</taxon>
        <taxon>core chlorophytes</taxon>
        <taxon>Chlorophyceae</taxon>
        <taxon>CS clade</taxon>
        <taxon>Chlamydomonadales</taxon>
        <taxon>Astrephomenaceae</taxon>
        <taxon>Astrephomene</taxon>
    </lineage>
</organism>
<name>A0AAD3DVF9_9CHLO</name>
<gene>
    <name evidence="7" type="ORF">Agub_g10689</name>
</gene>
<evidence type="ECO:0000313" key="8">
    <source>
        <dbReference type="Proteomes" id="UP001054857"/>
    </source>
</evidence>
<feature type="compositionally biased region" description="Gly residues" evidence="6">
    <location>
        <begin position="36"/>
        <end position="48"/>
    </location>
</feature>
<dbReference type="GO" id="GO:0006904">
    <property type="term" value="P:vesicle docking involved in exocytosis"/>
    <property type="evidence" value="ECO:0007669"/>
    <property type="project" value="TreeGrafter"/>
</dbReference>
<reference evidence="7 8" key="1">
    <citation type="journal article" date="2021" name="Sci. Rep.">
        <title>Genome sequencing of the multicellular alga Astrephomene provides insights into convergent evolution of germ-soma differentiation.</title>
        <authorList>
            <person name="Yamashita S."/>
            <person name="Yamamoto K."/>
            <person name="Matsuzaki R."/>
            <person name="Suzuki S."/>
            <person name="Yamaguchi H."/>
            <person name="Hirooka S."/>
            <person name="Minakuchi Y."/>
            <person name="Miyagishima S."/>
            <person name="Kawachi M."/>
            <person name="Toyoda A."/>
            <person name="Nozaki H."/>
        </authorList>
    </citation>
    <scope>NUCLEOTIDE SEQUENCE [LARGE SCALE GENOMIC DNA]</scope>
    <source>
        <strain evidence="7 8">NIES-4017</strain>
    </source>
</reference>
<evidence type="ECO:0000256" key="6">
    <source>
        <dbReference type="SAM" id="MobiDB-lite"/>
    </source>
</evidence>
<evidence type="ECO:0000256" key="1">
    <source>
        <dbReference type="ARBA" id="ARBA00004184"/>
    </source>
</evidence>
<accession>A0AAD3DVF9</accession>
<dbReference type="PANTHER" id="PTHR23323:SF24">
    <property type="entry name" value="VACUOLAR PROTEIN SORTING-ASSOCIATED PROTEIN 11 HOMOLOG"/>
    <property type="match status" value="1"/>
</dbReference>
<evidence type="ECO:0000256" key="3">
    <source>
        <dbReference type="ARBA" id="ARBA00022771"/>
    </source>
</evidence>
<keyword evidence="4" id="KW-0862">Zinc</keyword>
<dbReference type="InterPro" id="IPR057308">
    <property type="entry name" value="CHCR_PEP5_VPS11"/>
</dbReference>
<dbReference type="GO" id="GO:0005768">
    <property type="term" value="C:endosome"/>
    <property type="evidence" value="ECO:0007669"/>
    <property type="project" value="TreeGrafter"/>
</dbReference>
<evidence type="ECO:0000256" key="4">
    <source>
        <dbReference type="ARBA" id="ARBA00022833"/>
    </source>
</evidence>
<keyword evidence="5" id="KW-0472">Membrane</keyword>
<feature type="non-terminal residue" evidence="7">
    <location>
        <position position="1"/>
    </location>
</feature>
<protein>
    <submittedName>
        <fullName evidence="7">Uncharacterized protein</fullName>
    </submittedName>
</protein>
<feature type="compositionally biased region" description="Pro residues" evidence="6">
    <location>
        <begin position="19"/>
        <end position="28"/>
    </location>
</feature>
<dbReference type="AlphaFoldDB" id="A0AAD3DVF9"/>
<evidence type="ECO:0000256" key="5">
    <source>
        <dbReference type="ARBA" id="ARBA00023136"/>
    </source>
</evidence>
<dbReference type="Proteomes" id="UP001054857">
    <property type="component" value="Unassembled WGS sequence"/>
</dbReference>